<keyword evidence="2" id="KW-1185">Reference proteome</keyword>
<dbReference type="InterPro" id="IPR010870">
    <property type="entry name" value="Porin_O/P"/>
</dbReference>
<dbReference type="SUPFAM" id="SSF56935">
    <property type="entry name" value="Porins"/>
    <property type="match status" value="1"/>
</dbReference>
<gene>
    <name evidence="1" type="ORF">RM519_09825</name>
</gene>
<dbReference type="RefSeq" id="WP_311593589.1">
    <property type="nucleotide sequence ID" value="NZ_JAVRHV010000004.1"/>
</dbReference>
<proteinExistence type="predicted"/>
<sequence length="400" mass="47304">MKRIYFLFLIFTTIFYGQQKDSIPDKESDKKLKVFYAKPGVQFQTMDGDYKMKLNFRVQFRGYLNFDADPTTIDDFQNFDNGINVNRARMKVGGNAYKSWLKYYFEYDLEGSNLLNFEFMIERWKFLKFRVGQWKSRYSVERMISSGKQQTLERSLINRAFTIDRQRGASVYGNLEGKGAANISYWASVFTGTGRGNRSNDDKHMMYMGRLQWNISGEEVKFTGSDLNYSDKFTTYIATATVTNKSKYTRFSTSGGGFLEGFEDAEDGQYRVNQYLIEANFRYKGWYYQQEYHWKEIEDKIYDTPMTHLTGHYAQLGYLIGQKINFLPKDFEVYGRHSVFNPNRELKDDLQFEYTVGLNWFIFGHNNKITAEYSYLDYESIDMVSNQTGSRYRLQWDISF</sequence>
<dbReference type="InterPro" id="IPR023614">
    <property type="entry name" value="Porin_dom_sf"/>
</dbReference>
<accession>A0ABU2Y676</accession>
<protein>
    <submittedName>
        <fullName evidence="1">Porin</fullName>
    </submittedName>
</protein>
<comment type="caution">
    <text evidence="1">The sequence shown here is derived from an EMBL/GenBank/DDBJ whole genome shotgun (WGS) entry which is preliminary data.</text>
</comment>
<dbReference type="Gene3D" id="2.40.160.10">
    <property type="entry name" value="Porin"/>
    <property type="match status" value="1"/>
</dbReference>
<name>A0ABU2Y676_9FLAO</name>
<reference evidence="1 2" key="1">
    <citation type="submission" date="2023-09" db="EMBL/GenBank/DDBJ databases">
        <authorList>
            <person name="Rey-Velasco X."/>
        </authorList>
    </citation>
    <scope>NUCLEOTIDE SEQUENCE [LARGE SCALE GENOMIC DNA]</scope>
    <source>
        <strain evidence="1 2">P050</strain>
    </source>
</reference>
<dbReference type="EMBL" id="JAVRHV010000004">
    <property type="protein sequence ID" value="MDT0553542.1"/>
    <property type="molecule type" value="Genomic_DNA"/>
</dbReference>
<evidence type="ECO:0000313" key="1">
    <source>
        <dbReference type="EMBL" id="MDT0553542.1"/>
    </source>
</evidence>
<organism evidence="1 2">
    <name type="scientific">Urechidicola vernalis</name>
    <dbReference type="NCBI Taxonomy" id="3075600"/>
    <lineage>
        <taxon>Bacteria</taxon>
        <taxon>Pseudomonadati</taxon>
        <taxon>Bacteroidota</taxon>
        <taxon>Flavobacteriia</taxon>
        <taxon>Flavobacteriales</taxon>
        <taxon>Flavobacteriaceae</taxon>
        <taxon>Urechidicola</taxon>
    </lineage>
</organism>
<dbReference type="Proteomes" id="UP001252186">
    <property type="component" value="Unassembled WGS sequence"/>
</dbReference>
<evidence type="ECO:0000313" key="2">
    <source>
        <dbReference type="Proteomes" id="UP001252186"/>
    </source>
</evidence>
<dbReference type="Pfam" id="PF07396">
    <property type="entry name" value="Porin_O_P"/>
    <property type="match status" value="1"/>
</dbReference>